<keyword evidence="2" id="KW-1185">Reference proteome</keyword>
<proteinExistence type="predicted"/>
<dbReference type="AlphaFoldDB" id="A0A139HUC1"/>
<evidence type="ECO:0008006" key="3">
    <source>
        <dbReference type="Google" id="ProtNLM"/>
    </source>
</evidence>
<comment type="caution">
    <text evidence="1">The sequence shown here is derived from an EMBL/GenBank/DDBJ whole genome shotgun (WGS) entry which is preliminary data.</text>
</comment>
<accession>A0A139HUC1</accession>
<dbReference type="OrthoDB" id="269227at2759"/>
<protein>
    <recommendedName>
        <fullName evidence="3">Glucose-methanol-choline oxidoreductase N-terminal domain-containing protein</fullName>
    </recommendedName>
</protein>
<name>A0A139HUC1_9PEZI</name>
<sequence>MTSRESPLQLDSYDVIVVGGGTAGCLVANCLSEDPTLQVLAGTNANNDPRVFTPCPDQRPRPGLAVHVGPECWPEWTQEQSAWREQRDEFDDAHLLSRWDHKSMAPYFRNLVTHFMPSQEIGQALGIEYLHGEFTGTNGPIEGSFPQYLDPLTTPTFANTCKTM</sequence>
<dbReference type="SUPFAM" id="SSF51905">
    <property type="entry name" value="FAD/NAD(P)-binding domain"/>
    <property type="match status" value="1"/>
</dbReference>
<dbReference type="EMBL" id="LFZN01000008">
    <property type="protein sequence ID" value="KXT06065.1"/>
    <property type="molecule type" value="Genomic_DNA"/>
</dbReference>
<reference evidence="1 2" key="1">
    <citation type="submission" date="2015-07" db="EMBL/GenBank/DDBJ databases">
        <title>Comparative genomics of the Sigatoka disease complex on banana suggests a link between parallel evolutionary changes in Pseudocercospora fijiensis and Pseudocercospora eumusae and increased virulence on the banana host.</title>
        <authorList>
            <person name="Chang T.-C."/>
            <person name="Salvucci A."/>
            <person name="Crous P.W."/>
            <person name="Stergiopoulos I."/>
        </authorList>
    </citation>
    <scope>NUCLEOTIDE SEQUENCE [LARGE SCALE GENOMIC DNA]</scope>
    <source>
        <strain evidence="1 2">CBS 114824</strain>
    </source>
</reference>
<gene>
    <name evidence="1" type="ORF">AC578_1400</name>
</gene>
<evidence type="ECO:0000313" key="1">
    <source>
        <dbReference type="EMBL" id="KXT06065.1"/>
    </source>
</evidence>
<dbReference type="STRING" id="321146.A0A139HUC1"/>
<evidence type="ECO:0000313" key="2">
    <source>
        <dbReference type="Proteomes" id="UP000070133"/>
    </source>
</evidence>
<dbReference type="Proteomes" id="UP000070133">
    <property type="component" value="Unassembled WGS sequence"/>
</dbReference>
<dbReference type="PROSITE" id="PS51257">
    <property type="entry name" value="PROKAR_LIPOPROTEIN"/>
    <property type="match status" value="1"/>
</dbReference>
<dbReference type="InterPro" id="IPR036188">
    <property type="entry name" value="FAD/NAD-bd_sf"/>
</dbReference>
<dbReference type="Gene3D" id="3.50.50.60">
    <property type="entry name" value="FAD/NAD(P)-binding domain"/>
    <property type="match status" value="1"/>
</dbReference>
<organism evidence="1 2">
    <name type="scientific">Pseudocercospora eumusae</name>
    <dbReference type="NCBI Taxonomy" id="321146"/>
    <lineage>
        <taxon>Eukaryota</taxon>
        <taxon>Fungi</taxon>
        <taxon>Dikarya</taxon>
        <taxon>Ascomycota</taxon>
        <taxon>Pezizomycotina</taxon>
        <taxon>Dothideomycetes</taxon>
        <taxon>Dothideomycetidae</taxon>
        <taxon>Mycosphaerellales</taxon>
        <taxon>Mycosphaerellaceae</taxon>
        <taxon>Pseudocercospora</taxon>
    </lineage>
</organism>